<evidence type="ECO:0000256" key="3">
    <source>
        <dbReference type="ARBA" id="ARBA00022448"/>
    </source>
</evidence>
<dbReference type="InterPro" id="IPR002781">
    <property type="entry name" value="TM_pro_TauE-like"/>
</dbReference>
<feature type="transmembrane region" description="Helical" evidence="8">
    <location>
        <begin position="167"/>
        <end position="190"/>
    </location>
</feature>
<evidence type="ECO:0000256" key="1">
    <source>
        <dbReference type="ARBA" id="ARBA00004651"/>
    </source>
</evidence>
<organism evidence="9 10">
    <name type="scientific">Bosea thiooxidans</name>
    <dbReference type="NCBI Taxonomy" id="53254"/>
    <lineage>
        <taxon>Bacteria</taxon>
        <taxon>Pseudomonadati</taxon>
        <taxon>Pseudomonadota</taxon>
        <taxon>Alphaproteobacteria</taxon>
        <taxon>Hyphomicrobiales</taxon>
        <taxon>Boseaceae</taxon>
        <taxon>Bosea</taxon>
    </lineage>
</organism>
<feature type="transmembrane region" description="Helical" evidence="8">
    <location>
        <begin position="128"/>
        <end position="147"/>
    </location>
</feature>
<proteinExistence type="inferred from homology"/>
<dbReference type="AlphaFoldDB" id="A0A0Q3M461"/>
<dbReference type="RefSeq" id="WP_055728068.1">
    <property type="nucleotide sequence ID" value="NZ_LMAR01000034.1"/>
</dbReference>
<dbReference type="STRING" id="53254.SAMN05660750_03590"/>
<dbReference type="EMBL" id="LMAR01000034">
    <property type="protein sequence ID" value="KQK30537.1"/>
    <property type="molecule type" value="Genomic_DNA"/>
</dbReference>
<accession>A0A0Q3M461</accession>
<evidence type="ECO:0000256" key="6">
    <source>
        <dbReference type="ARBA" id="ARBA00022989"/>
    </source>
</evidence>
<name>A0A0Q3M461_9HYPH</name>
<evidence type="ECO:0000256" key="5">
    <source>
        <dbReference type="ARBA" id="ARBA00022692"/>
    </source>
</evidence>
<dbReference type="Pfam" id="PF01925">
    <property type="entry name" value="TauE"/>
    <property type="match status" value="1"/>
</dbReference>
<comment type="subcellular location">
    <subcellularLocation>
        <location evidence="1 8">Cell membrane</location>
        <topology evidence="1 8">Multi-pass membrane protein</topology>
    </subcellularLocation>
</comment>
<keyword evidence="10" id="KW-1185">Reference proteome</keyword>
<feature type="transmembrane region" description="Helical" evidence="8">
    <location>
        <begin position="31"/>
        <end position="53"/>
    </location>
</feature>
<evidence type="ECO:0000256" key="4">
    <source>
        <dbReference type="ARBA" id="ARBA00022475"/>
    </source>
</evidence>
<dbReference type="PANTHER" id="PTHR30269:SF37">
    <property type="entry name" value="MEMBRANE TRANSPORTER PROTEIN"/>
    <property type="match status" value="1"/>
</dbReference>
<evidence type="ECO:0000313" key="9">
    <source>
        <dbReference type="EMBL" id="KQK30537.1"/>
    </source>
</evidence>
<keyword evidence="5 8" id="KW-0812">Transmembrane</keyword>
<keyword evidence="7 8" id="KW-0472">Membrane</keyword>
<keyword evidence="3" id="KW-0813">Transport</keyword>
<comment type="caution">
    <text evidence="9">The sequence shown here is derived from an EMBL/GenBank/DDBJ whole genome shotgun (WGS) entry which is preliminary data.</text>
</comment>
<evidence type="ECO:0000313" key="10">
    <source>
        <dbReference type="Proteomes" id="UP000051562"/>
    </source>
</evidence>
<feature type="transmembrane region" description="Helical" evidence="8">
    <location>
        <begin position="226"/>
        <end position="244"/>
    </location>
</feature>
<keyword evidence="6 8" id="KW-1133">Transmembrane helix</keyword>
<dbReference type="PANTHER" id="PTHR30269">
    <property type="entry name" value="TRANSMEMBRANE PROTEIN YFCA"/>
    <property type="match status" value="1"/>
</dbReference>
<evidence type="ECO:0000256" key="8">
    <source>
        <dbReference type="RuleBase" id="RU363041"/>
    </source>
</evidence>
<dbReference type="Proteomes" id="UP000051562">
    <property type="component" value="Unassembled WGS sequence"/>
</dbReference>
<reference evidence="9 10" key="1">
    <citation type="submission" date="2015-10" db="EMBL/GenBank/DDBJ databases">
        <title>Draft genome of Bosea thiooxidans.</title>
        <authorList>
            <person name="Wang X."/>
        </authorList>
    </citation>
    <scope>NUCLEOTIDE SEQUENCE [LARGE SCALE GENOMIC DNA]</scope>
    <source>
        <strain evidence="9 10">CGMCC 9174</strain>
    </source>
</reference>
<feature type="transmembrane region" description="Helical" evidence="8">
    <location>
        <begin position="73"/>
        <end position="91"/>
    </location>
</feature>
<protein>
    <recommendedName>
        <fullName evidence="8">Probable membrane transporter protein</fullName>
    </recommendedName>
</protein>
<comment type="similarity">
    <text evidence="2 8">Belongs to the 4-toluene sulfonate uptake permease (TSUP) (TC 2.A.102) family.</text>
</comment>
<keyword evidence="4 8" id="KW-1003">Cell membrane</keyword>
<evidence type="ECO:0000256" key="2">
    <source>
        <dbReference type="ARBA" id="ARBA00009142"/>
    </source>
</evidence>
<evidence type="ECO:0000256" key="7">
    <source>
        <dbReference type="ARBA" id="ARBA00023136"/>
    </source>
</evidence>
<sequence length="254" mass="26489">MSLDLAFFAAMVPAVILMGLSKGGFSGLGLLSLPLMALVVSPVTAAVIMLPLLIAQDVVTVWSYRRDFDRRNLATLAPGALLGVLAGYLLAAKVSDAAVGLAVGLISIGFALRRMLGDGKRPAAVTKASWGAGGFWGFLCGFTSMIAHAGGPPFQIYVMPQKLPPAVFVGTGAIFFAAMNLVKLVPYIALGQLSAQNLTASAALLPVAVAATFAGVWLVRRVPAERFYGIIYWLLLLVGLKLAFDGVRGLAILG</sequence>
<feature type="transmembrane region" description="Helical" evidence="8">
    <location>
        <begin position="97"/>
        <end position="116"/>
    </location>
</feature>
<gene>
    <name evidence="9" type="ORF">ARD30_04220</name>
</gene>
<feature type="transmembrane region" description="Helical" evidence="8">
    <location>
        <begin position="202"/>
        <end position="220"/>
    </location>
</feature>
<dbReference type="GO" id="GO:0005886">
    <property type="term" value="C:plasma membrane"/>
    <property type="evidence" value="ECO:0007669"/>
    <property type="project" value="UniProtKB-SubCell"/>
</dbReference>
<dbReference type="InterPro" id="IPR052017">
    <property type="entry name" value="TSUP"/>
</dbReference>